<comment type="caution">
    <text evidence="1">The sequence shown here is derived from an EMBL/GenBank/DDBJ whole genome shotgun (WGS) entry which is preliminary data.</text>
</comment>
<feature type="non-terminal residue" evidence="1">
    <location>
        <position position="1"/>
    </location>
</feature>
<proteinExistence type="predicted"/>
<dbReference type="Proteomes" id="UP000789920">
    <property type="component" value="Unassembled WGS sequence"/>
</dbReference>
<dbReference type="EMBL" id="CAJVQC010072810">
    <property type="protein sequence ID" value="CAG8811772.1"/>
    <property type="molecule type" value="Genomic_DNA"/>
</dbReference>
<sequence length="271" mass="31983">RINITLKNYLTPQVLKIQHHQMNECLLYHVEKIMNWKFLIGRENQITKNQVHYEPIEVANDIEFAENSYESVITNLDLLIKYIDRFTIQEVWHVMTIEQNKEHFVYKVTMLDPQGETAITIANSAYTSNLETVKQNLTRQEKYNQGFGYAKKAVELAFKTGYKNELNKLLQDWIEKTERKIHYNLNKLNKKNLPNISNSYLTHTKGISKKYIKSAFENSISKYQGKSGTYTATKNLQDLNYRNNNDKQFEEANQQNDHEKKSSKYVCSYCK</sequence>
<feature type="non-terminal residue" evidence="1">
    <location>
        <position position="271"/>
    </location>
</feature>
<name>A0ACA9RUH3_9GLOM</name>
<protein>
    <submittedName>
        <fullName evidence="1">9511_t:CDS:1</fullName>
    </submittedName>
</protein>
<keyword evidence="2" id="KW-1185">Reference proteome</keyword>
<reference evidence="1" key="1">
    <citation type="submission" date="2021-06" db="EMBL/GenBank/DDBJ databases">
        <authorList>
            <person name="Kallberg Y."/>
            <person name="Tangrot J."/>
            <person name="Rosling A."/>
        </authorList>
    </citation>
    <scope>NUCLEOTIDE SEQUENCE</scope>
    <source>
        <strain evidence="1">MA461A</strain>
    </source>
</reference>
<accession>A0ACA9RUH3</accession>
<evidence type="ECO:0000313" key="2">
    <source>
        <dbReference type="Proteomes" id="UP000789920"/>
    </source>
</evidence>
<evidence type="ECO:0000313" key="1">
    <source>
        <dbReference type="EMBL" id="CAG8811772.1"/>
    </source>
</evidence>
<organism evidence="1 2">
    <name type="scientific">Racocetra persica</name>
    <dbReference type="NCBI Taxonomy" id="160502"/>
    <lineage>
        <taxon>Eukaryota</taxon>
        <taxon>Fungi</taxon>
        <taxon>Fungi incertae sedis</taxon>
        <taxon>Mucoromycota</taxon>
        <taxon>Glomeromycotina</taxon>
        <taxon>Glomeromycetes</taxon>
        <taxon>Diversisporales</taxon>
        <taxon>Gigasporaceae</taxon>
        <taxon>Racocetra</taxon>
    </lineage>
</organism>
<gene>
    <name evidence="1" type="ORF">RPERSI_LOCUS23385</name>
</gene>